<dbReference type="EMBL" id="PKSG01000785">
    <property type="protein sequence ID" value="POR32837.1"/>
    <property type="molecule type" value="Genomic_DNA"/>
</dbReference>
<keyword evidence="6" id="KW-0521">NADP</keyword>
<comment type="catalytic activity">
    <reaction evidence="14">
        <text>a 5,6-dihydrouridine in mRNA + NAD(+) = a uridine in mRNA + NADH + H(+)</text>
        <dbReference type="Rhea" id="RHEA:69851"/>
        <dbReference type="Rhea" id="RHEA-COMP:14658"/>
        <dbReference type="Rhea" id="RHEA-COMP:17789"/>
        <dbReference type="ChEBI" id="CHEBI:15378"/>
        <dbReference type="ChEBI" id="CHEBI:57540"/>
        <dbReference type="ChEBI" id="CHEBI:57945"/>
        <dbReference type="ChEBI" id="CHEBI:65315"/>
        <dbReference type="ChEBI" id="CHEBI:74443"/>
    </reaction>
    <physiologicalReaction direction="right-to-left" evidence="14">
        <dbReference type="Rhea" id="RHEA:69853"/>
    </physiologicalReaction>
</comment>
<comment type="catalytic activity">
    <reaction evidence="17">
        <text>5,6-dihydrouridine(17) in tRNA + NADP(+) = uridine(17) in tRNA + NADPH + H(+)</text>
        <dbReference type="Rhea" id="RHEA:53368"/>
        <dbReference type="Rhea" id="RHEA-COMP:13541"/>
        <dbReference type="Rhea" id="RHEA-COMP:13542"/>
        <dbReference type="ChEBI" id="CHEBI:15378"/>
        <dbReference type="ChEBI" id="CHEBI:57783"/>
        <dbReference type="ChEBI" id="CHEBI:58349"/>
        <dbReference type="ChEBI" id="CHEBI:65315"/>
        <dbReference type="ChEBI" id="CHEBI:74443"/>
        <dbReference type="EC" id="1.3.1.88"/>
    </reaction>
    <physiologicalReaction direction="right-to-left" evidence="17">
        <dbReference type="Rhea" id="RHEA:53370"/>
    </physiologicalReaction>
</comment>
<evidence type="ECO:0000256" key="4">
    <source>
        <dbReference type="ARBA" id="ARBA00022664"/>
    </source>
</evidence>
<accession>A0A2S4KRN7</accession>
<proteinExistence type="inferred from homology"/>
<evidence type="ECO:0000256" key="13">
    <source>
        <dbReference type="ARBA" id="ARBA00047652"/>
    </source>
</evidence>
<evidence type="ECO:0000313" key="20">
    <source>
        <dbReference type="EMBL" id="POR32837.1"/>
    </source>
</evidence>
<feature type="compositionally biased region" description="Basic and acidic residues" evidence="18">
    <location>
        <begin position="373"/>
        <end position="384"/>
    </location>
</feature>
<evidence type="ECO:0000256" key="18">
    <source>
        <dbReference type="SAM" id="MobiDB-lite"/>
    </source>
</evidence>
<evidence type="ECO:0000313" key="21">
    <source>
        <dbReference type="Proteomes" id="UP000237481"/>
    </source>
</evidence>
<dbReference type="InterPro" id="IPR035587">
    <property type="entry name" value="DUS-like_FMN-bd"/>
</dbReference>
<dbReference type="SUPFAM" id="SSF51395">
    <property type="entry name" value="FMN-linked oxidoreductases"/>
    <property type="match status" value="1"/>
</dbReference>
<dbReference type="Proteomes" id="UP000237481">
    <property type="component" value="Unassembled WGS sequence"/>
</dbReference>
<dbReference type="PROSITE" id="PS01136">
    <property type="entry name" value="UPF0034"/>
    <property type="match status" value="1"/>
</dbReference>
<evidence type="ECO:0000256" key="6">
    <source>
        <dbReference type="ARBA" id="ARBA00022857"/>
    </source>
</evidence>
<feature type="region of interest" description="Disordered" evidence="18">
    <location>
        <begin position="373"/>
        <end position="404"/>
    </location>
</feature>
<dbReference type="InterPro" id="IPR018517">
    <property type="entry name" value="tRNA_hU_synthase_CS"/>
</dbReference>
<dbReference type="GO" id="GO:0050660">
    <property type="term" value="F:flavin adenine dinucleotide binding"/>
    <property type="evidence" value="ECO:0007669"/>
    <property type="project" value="InterPro"/>
</dbReference>
<evidence type="ECO:0000256" key="12">
    <source>
        <dbReference type="ARBA" id="ARBA00047287"/>
    </source>
</evidence>
<comment type="cofactor">
    <cofactor evidence="1">
        <name>FMN</name>
        <dbReference type="ChEBI" id="CHEBI:58210"/>
    </cofactor>
</comment>
<dbReference type="EC" id="1.3.1.88" evidence="10"/>
<dbReference type="CDD" id="cd02801">
    <property type="entry name" value="DUS_like_FMN"/>
    <property type="match status" value="1"/>
</dbReference>
<protein>
    <recommendedName>
        <fullName evidence="10">tRNA-dihydrouridine(16/17) synthase [NAD(P)(+)]</fullName>
        <ecNumber evidence="10">1.3.1.88</ecNumber>
    </recommendedName>
</protein>
<name>A0A2S4KRN7_9HYPO</name>
<feature type="region of interest" description="Disordered" evidence="18">
    <location>
        <begin position="525"/>
        <end position="570"/>
    </location>
</feature>
<comment type="caution">
    <text evidence="20">The sequence shown here is derived from an EMBL/GenBank/DDBJ whole genome shotgun (WGS) entry which is preliminary data.</text>
</comment>
<evidence type="ECO:0000256" key="7">
    <source>
        <dbReference type="ARBA" id="ARBA00023002"/>
    </source>
</evidence>
<reference evidence="20 21" key="1">
    <citation type="submission" date="2018-01" db="EMBL/GenBank/DDBJ databases">
        <title>Harnessing the power of phylogenomics to disentangle the directionality and signatures of interkingdom host jumping in the parasitic fungal genus Tolypocladium.</title>
        <authorList>
            <person name="Quandt C.A."/>
            <person name="Patterson W."/>
            <person name="Spatafora J.W."/>
        </authorList>
    </citation>
    <scope>NUCLEOTIDE SEQUENCE [LARGE SCALE GENOMIC DNA]</scope>
    <source>
        <strain evidence="20 21">NRBC 100945</strain>
    </source>
</reference>
<comment type="catalytic activity">
    <reaction evidence="15">
        <text>5,6-dihydrouridine(16) in tRNA + NAD(+) = uridine(16) in tRNA + NADH + H(+)</text>
        <dbReference type="Rhea" id="RHEA:53380"/>
        <dbReference type="Rhea" id="RHEA-COMP:13543"/>
        <dbReference type="Rhea" id="RHEA-COMP:13544"/>
        <dbReference type="ChEBI" id="CHEBI:15378"/>
        <dbReference type="ChEBI" id="CHEBI:57540"/>
        <dbReference type="ChEBI" id="CHEBI:57945"/>
        <dbReference type="ChEBI" id="CHEBI:65315"/>
        <dbReference type="ChEBI" id="CHEBI:74443"/>
        <dbReference type="EC" id="1.3.1.88"/>
    </reaction>
    <physiologicalReaction direction="right-to-left" evidence="15">
        <dbReference type="Rhea" id="RHEA:53382"/>
    </physiologicalReaction>
</comment>
<dbReference type="AlphaFoldDB" id="A0A2S4KRN7"/>
<dbReference type="STRING" id="94208.A0A2S4KRN7"/>
<keyword evidence="7" id="KW-0560">Oxidoreductase</keyword>
<evidence type="ECO:0000259" key="19">
    <source>
        <dbReference type="Pfam" id="PF01207"/>
    </source>
</evidence>
<evidence type="ECO:0000256" key="16">
    <source>
        <dbReference type="ARBA" id="ARBA00049447"/>
    </source>
</evidence>
<feature type="compositionally biased region" description="Basic and acidic residues" evidence="18">
    <location>
        <begin position="528"/>
        <end position="570"/>
    </location>
</feature>
<dbReference type="PANTHER" id="PTHR11082:SF5">
    <property type="entry name" value="TRNA-DIHYDROURIDINE(16_17) SYNTHASE [NAD(P)(+)]-LIKE"/>
    <property type="match status" value="1"/>
</dbReference>
<keyword evidence="2" id="KW-0285">Flavoprotein</keyword>
<comment type="function">
    <text evidence="11">Catalyzes the synthesis of dihydrouridine, a modified base found in the D-loop of most tRNAs. Specifically modifies U47 in cytoplasmic tRNAs. Catalyzes the synthesis of dihydrouridine in some mRNAs, thereby affecting their translation.</text>
</comment>
<evidence type="ECO:0000256" key="5">
    <source>
        <dbReference type="ARBA" id="ARBA00022694"/>
    </source>
</evidence>
<dbReference type="GO" id="GO:0017150">
    <property type="term" value="F:tRNA dihydrouridine synthase activity"/>
    <property type="evidence" value="ECO:0007669"/>
    <property type="project" value="InterPro"/>
</dbReference>
<dbReference type="InterPro" id="IPR013785">
    <property type="entry name" value="Aldolase_TIM"/>
</dbReference>
<gene>
    <name evidence="20" type="ORF">TPAR_06968</name>
</gene>
<comment type="catalytic activity">
    <reaction evidence="12">
        <text>5,6-dihydrouridine(17) in tRNA + NAD(+) = uridine(17) in tRNA + NADH + H(+)</text>
        <dbReference type="Rhea" id="RHEA:53372"/>
        <dbReference type="Rhea" id="RHEA-COMP:13541"/>
        <dbReference type="Rhea" id="RHEA-COMP:13542"/>
        <dbReference type="ChEBI" id="CHEBI:15378"/>
        <dbReference type="ChEBI" id="CHEBI:57540"/>
        <dbReference type="ChEBI" id="CHEBI:57945"/>
        <dbReference type="ChEBI" id="CHEBI:65315"/>
        <dbReference type="ChEBI" id="CHEBI:74443"/>
        <dbReference type="EC" id="1.3.1.88"/>
    </reaction>
    <physiologicalReaction direction="right-to-left" evidence="12">
        <dbReference type="Rhea" id="RHEA:53374"/>
    </physiologicalReaction>
</comment>
<keyword evidence="4" id="KW-0507">mRNA processing</keyword>
<keyword evidence="3" id="KW-0288">FMN</keyword>
<evidence type="ECO:0000256" key="8">
    <source>
        <dbReference type="ARBA" id="ARBA00023027"/>
    </source>
</evidence>
<dbReference type="GO" id="GO:0006397">
    <property type="term" value="P:mRNA processing"/>
    <property type="evidence" value="ECO:0007669"/>
    <property type="project" value="UniProtKB-KW"/>
</dbReference>
<dbReference type="Gene3D" id="3.20.20.70">
    <property type="entry name" value="Aldolase class I"/>
    <property type="match status" value="1"/>
</dbReference>
<keyword evidence="8" id="KW-0520">NAD</keyword>
<evidence type="ECO:0000256" key="11">
    <source>
        <dbReference type="ARBA" id="ARBA00045934"/>
    </source>
</evidence>
<evidence type="ECO:0000256" key="10">
    <source>
        <dbReference type="ARBA" id="ARBA00038890"/>
    </source>
</evidence>
<keyword evidence="5" id="KW-0819">tRNA processing</keyword>
<dbReference type="PANTHER" id="PTHR11082">
    <property type="entry name" value="TRNA-DIHYDROURIDINE SYNTHASE"/>
    <property type="match status" value="1"/>
</dbReference>
<feature type="domain" description="DUS-like FMN-binding" evidence="19">
    <location>
        <begin position="66"/>
        <end position="311"/>
    </location>
</feature>
<evidence type="ECO:0000256" key="15">
    <source>
        <dbReference type="ARBA" id="ARBA00048934"/>
    </source>
</evidence>
<comment type="catalytic activity">
    <reaction evidence="13">
        <text>5,6-dihydrouridine(16) in tRNA + NADP(+) = uridine(16) in tRNA + NADPH + H(+)</text>
        <dbReference type="Rhea" id="RHEA:53376"/>
        <dbReference type="Rhea" id="RHEA-COMP:13543"/>
        <dbReference type="Rhea" id="RHEA-COMP:13544"/>
        <dbReference type="ChEBI" id="CHEBI:15378"/>
        <dbReference type="ChEBI" id="CHEBI:57783"/>
        <dbReference type="ChEBI" id="CHEBI:58349"/>
        <dbReference type="ChEBI" id="CHEBI:65315"/>
        <dbReference type="ChEBI" id="CHEBI:74443"/>
        <dbReference type="EC" id="1.3.1.88"/>
    </reaction>
    <physiologicalReaction direction="right-to-left" evidence="13">
        <dbReference type="Rhea" id="RHEA:53378"/>
    </physiologicalReaction>
</comment>
<keyword evidence="21" id="KW-1185">Reference proteome</keyword>
<evidence type="ECO:0000256" key="2">
    <source>
        <dbReference type="ARBA" id="ARBA00022630"/>
    </source>
</evidence>
<dbReference type="OrthoDB" id="272303at2759"/>
<evidence type="ECO:0000256" key="1">
    <source>
        <dbReference type="ARBA" id="ARBA00001917"/>
    </source>
</evidence>
<organism evidence="20 21">
    <name type="scientific">Tolypocladium paradoxum</name>
    <dbReference type="NCBI Taxonomy" id="94208"/>
    <lineage>
        <taxon>Eukaryota</taxon>
        <taxon>Fungi</taxon>
        <taxon>Dikarya</taxon>
        <taxon>Ascomycota</taxon>
        <taxon>Pezizomycotina</taxon>
        <taxon>Sordariomycetes</taxon>
        <taxon>Hypocreomycetidae</taxon>
        <taxon>Hypocreales</taxon>
        <taxon>Ophiocordycipitaceae</taxon>
        <taxon>Tolypocladium</taxon>
    </lineage>
</organism>
<sequence length="570" mass="62647">MRRRLWIGQISGLPHSATGRLVCARGIATMTAAEAQQGSPPADAVRAKKLHGRAFYESIGSPKFVVAPMVDQSEFAWRMLTRSFVPESEQSNLLAYTPMLHARLFSQEDKYRKAHFQAVRPGPSSSSEPWLDGNPSIDRPLVVQFCANDPEALLSAAQHVAPYCDAVDLNLGCPQGIARKGHYGAFLQEDQDLIFRLVNTLHRELPVPVTAKIRILETKEKTLAYAQNVLKAGASILTVHGRRREQKGHITGVADWEMLKFLRDNLPADTVMFANGNILQQGDIEKCLEATGADGVMSAEGNLSDPAIFAKPPPVGEEGREYWRGKDGKGGWRVDAITRRYLDILHKYALGSEPPRRRPLFVPGDDTAWMAEAERTEAESDEPAKKRRKKDGSGPSKREELSPNLAAMQPHLFHLLRHLVSRHTDVRDMLARSRKDGIDGYERVLAAAERKVAEGLLEYERTGGQSFDDELAALADDADGDVPSGESSRGTIRRCRRPWWVAQPIVRPLPGEALAKGAITLSKKARAAKAEGAEAKRDAEGPGKETKENGDAAAEGTKEEIASRDELVAG</sequence>
<evidence type="ECO:0000256" key="9">
    <source>
        <dbReference type="ARBA" id="ARBA00038313"/>
    </source>
</evidence>
<dbReference type="Pfam" id="PF01207">
    <property type="entry name" value="Dus"/>
    <property type="match status" value="1"/>
</dbReference>
<comment type="similarity">
    <text evidence="9">Belongs to the Dus family. Dus1 subfamily.</text>
</comment>
<evidence type="ECO:0000256" key="14">
    <source>
        <dbReference type="ARBA" id="ARBA00048342"/>
    </source>
</evidence>
<comment type="catalytic activity">
    <reaction evidence="16">
        <text>a 5,6-dihydrouridine in mRNA + NADP(+) = a uridine in mRNA + NADPH + H(+)</text>
        <dbReference type="Rhea" id="RHEA:69855"/>
        <dbReference type="Rhea" id="RHEA-COMP:14658"/>
        <dbReference type="Rhea" id="RHEA-COMP:17789"/>
        <dbReference type="ChEBI" id="CHEBI:15378"/>
        <dbReference type="ChEBI" id="CHEBI:57783"/>
        <dbReference type="ChEBI" id="CHEBI:58349"/>
        <dbReference type="ChEBI" id="CHEBI:65315"/>
        <dbReference type="ChEBI" id="CHEBI:74443"/>
    </reaction>
    <physiologicalReaction direction="right-to-left" evidence="16">
        <dbReference type="Rhea" id="RHEA:69857"/>
    </physiologicalReaction>
</comment>
<evidence type="ECO:0000256" key="17">
    <source>
        <dbReference type="ARBA" id="ARBA00049467"/>
    </source>
</evidence>
<evidence type="ECO:0000256" key="3">
    <source>
        <dbReference type="ARBA" id="ARBA00022643"/>
    </source>
</evidence>